<keyword evidence="8" id="KW-1185">Reference proteome</keyword>
<dbReference type="Pfam" id="PF00628">
    <property type="entry name" value="PHD"/>
    <property type="match status" value="1"/>
</dbReference>
<keyword evidence="2 4" id="KW-0863">Zinc-finger</keyword>
<evidence type="ECO:0000313" key="7">
    <source>
        <dbReference type="EMBL" id="GMI40159.1"/>
    </source>
</evidence>
<proteinExistence type="predicted"/>
<dbReference type="InterPro" id="IPR001965">
    <property type="entry name" value="Znf_PHD"/>
</dbReference>
<accession>A0ABQ6N4E4</accession>
<keyword evidence="1" id="KW-0479">Metal-binding</keyword>
<dbReference type="Proteomes" id="UP001165060">
    <property type="component" value="Unassembled WGS sequence"/>
</dbReference>
<evidence type="ECO:0000256" key="1">
    <source>
        <dbReference type="ARBA" id="ARBA00022723"/>
    </source>
</evidence>
<dbReference type="PROSITE" id="PS50016">
    <property type="entry name" value="ZF_PHD_2"/>
    <property type="match status" value="1"/>
</dbReference>
<protein>
    <recommendedName>
        <fullName evidence="6">PHD-type domain-containing protein</fullName>
    </recommendedName>
</protein>
<dbReference type="Gene3D" id="2.30.30.1150">
    <property type="match status" value="1"/>
</dbReference>
<feature type="compositionally biased region" description="Low complexity" evidence="5">
    <location>
        <begin position="404"/>
        <end position="416"/>
    </location>
</feature>
<evidence type="ECO:0000256" key="5">
    <source>
        <dbReference type="SAM" id="MobiDB-lite"/>
    </source>
</evidence>
<keyword evidence="3" id="KW-0862">Zinc</keyword>
<dbReference type="InterPro" id="IPR019787">
    <property type="entry name" value="Znf_PHD-finger"/>
</dbReference>
<reference evidence="7 8" key="1">
    <citation type="journal article" date="2023" name="Commun. Biol.">
        <title>Genome analysis of Parmales, the sister group of diatoms, reveals the evolutionary specialization of diatoms from phago-mixotrophs to photoautotrophs.</title>
        <authorList>
            <person name="Ban H."/>
            <person name="Sato S."/>
            <person name="Yoshikawa S."/>
            <person name="Yamada K."/>
            <person name="Nakamura Y."/>
            <person name="Ichinomiya M."/>
            <person name="Sato N."/>
            <person name="Blanc-Mathieu R."/>
            <person name="Endo H."/>
            <person name="Kuwata A."/>
            <person name="Ogata H."/>
        </authorList>
    </citation>
    <scope>NUCLEOTIDE SEQUENCE [LARGE SCALE GENOMIC DNA]</scope>
</reference>
<organism evidence="7 8">
    <name type="scientific">Tetraparma gracilis</name>
    <dbReference type="NCBI Taxonomy" id="2962635"/>
    <lineage>
        <taxon>Eukaryota</taxon>
        <taxon>Sar</taxon>
        <taxon>Stramenopiles</taxon>
        <taxon>Ochrophyta</taxon>
        <taxon>Bolidophyceae</taxon>
        <taxon>Parmales</taxon>
        <taxon>Triparmaceae</taxon>
        <taxon>Tetraparma</taxon>
    </lineage>
</organism>
<dbReference type="SUPFAM" id="SSF57903">
    <property type="entry name" value="FYVE/PHD zinc finger"/>
    <property type="match status" value="1"/>
</dbReference>
<feature type="region of interest" description="Disordered" evidence="5">
    <location>
        <begin position="257"/>
        <end position="416"/>
    </location>
</feature>
<gene>
    <name evidence="7" type="ORF">TeGR_g3067</name>
</gene>
<name>A0ABQ6N4E4_9STRA</name>
<feature type="non-terminal residue" evidence="7">
    <location>
        <position position="416"/>
    </location>
</feature>
<evidence type="ECO:0000256" key="4">
    <source>
        <dbReference type="PROSITE-ProRule" id="PRU00146"/>
    </source>
</evidence>
<evidence type="ECO:0000256" key="3">
    <source>
        <dbReference type="ARBA" id="ARBA00022833"/>
    </source>
</evidence>
<evidence type="ECO:0000313" key="8">
    <source>
        <dbReference type="Proteomes" id="UP001165060"/>
    </source>
</evidence>
<dbReference type="SMART" id="SM00249">
    <property type="entry name" value="PHD"/>
    <property type="match status" value="1"/>
</dbReference>
<dbReference type="EMBL" id="BRYB01002132">
    <property type="protein sequence ID" value="GMI40159.1"/>
    <property type="molecule type" value="Genomic_DNA"/>
</dbReference>
<comment type="caution">
    <text evidence="7">The sequence shown here is derived from an EMBL/GenBank/DDBJ whole genome shotgun (WGS) entry which is preliminary data.</text>
</comment>
<dbReference type="InterPro" id="IPR011011">
    <property type="entry name" value="Znf_FYVE_PHD"/>
</dbReference>
<feature type="domain" description="PHD-type" evidence="6">
    <location>
        <begin position="120"/>
        <end position="170"/>
    </location>
</feature>
<evidence type="ECO:0000259" key="6">
    <source>
        <dbReference type="PROSITE" id="PS50016"/>
    </source>
</evidence>
<evidence type="ECO:0000256" key="2">
    <source>
        <dbReference type="ARBA" id="ARBA00022771"/>
    </source>
</evidence>
<sequence>MSYSLRLGTHSGAPVNCKNNKNKNCNSTVNRDHLVVVSRMGNPWRYTHVGCVGVVNAAKFVAMGVANLDGYSALSASQKKLVTETFAERAGVSAASASSKSAASASSKATASTSSKAAPVTTCMVCDEEGDPAETIICDGCERETCFTCASPPLTKTPSGAWLCPTCLDTLPPSEFSVTGRGAFLRAKIVCSKSSCKYHLLPADLRLISYRVNPSGIFRHDYHVDCVTRDVAAEVVKRDFDAPGFDALTASQQAHVKSVFSDRSDVKSAAADSSSDDSDAPEPSTKPGRERVFDSSSDDSDAPEPSTKPGRERVFDSSSDDTDAPEPPPPARSPRKRAAPRAMTPAQQRRAADAARQRAPAPPPARVARGVSMSPPSEPSESSDSESSESDSPPSPPSSKRSRAAAPSRADTSSDS</sequence>